<accession>H3SNU9</accession>
<reference evidence="1 2" key="1">
    <citation type="journal article" date="2012" name="J. Bacteriol.">
        <title>Genome Sequence of the Pattern-Forming Social Bacterium Paenibacillus dendritiformis C454 Chiral Morphotype.</title>
        <authorList>
            <person name="Sirota-Madi A."/>
            <person name="Olender T."/>
            <person name="Helman Y."/>
            <person name="Brainis I."/>
            <person name="Finkelshtein A."/>
            <person name="Roth D."/>
            <person name="Hagai E."/>
            <person name="Leshkowitz D."/>
            <person name="Brodsky L."/>
            <person name="Galatenko V."/>
            <person name="Nikolaev V."/>
            <person name="Gutnick D.L."/>
            <person name="Lancet D."/>
            <person name="Ben-Jacob E."/>
        </authorList>
    </citation>
    <scope>NUCLEOTIDE SEQUENCE [LARGE SCALE GENOMIC DNA]</scope>
    <source>
        <strain evidence="1 2">C454</strain>
    </source>
</reference>
<dbReference type="Proteomes" id="UP000003900">
    <property type="component" value="Unassembled WGS sequence"/>
</dbReference>
<evidence type="ECO:0000313" key="2">
    <source>
        <dbReference type="Proteomes" id="UP000003900"/>
    </source>
</evidence>
<comment type="caution">
    <text evidence="1">The sequence shown here is derived from an EMBL/GenBank/DDBJ whole genome shotgun (WGS) entry which is preliminary data.</text>
</comment>
<dbReference type="STRING" id="1131935.PDENDC454_26268"/>
<sequence length="58" mass="6514">MLKEHIPAGQASKEDVESVLLELGHPNELAAKYRGYERYLIGPMLLDTYLTTLKIVLA</sequence>
<keyword evidence="2" id="KW-1185">Reference proteome</keyword>
<dbReference type="PATRIC" id="fig|1131935.3.peg.5437"/>
<evidence type="ECO:0000313" key="1">
    <source>
        <dbReference type="EMBL" id="EHQ59259.1"/>
    </source>
</evidence>
<protein>
    <submittedName>
        <fullName evidence="1">Uncharacterized protein</fullName>
    </submittedName>
</protein>
<gene>
    <name evidence="1" type="ORF">PDENDC454_26268</name>
</gene>
<proteinExistence type="predicted"/>
<organism evidence="1 2">
    <name type="scientific">Paenibacillus dendritiformis C454</name>
    <dbReference type="NCBI Taxonomy" id="1131935"/>
    <lineage>
        <taxon>Bacteria</taxon>
        <taxon>Bacillati</taxon>
        <taxon>Bacillota</taxon>
        <taxon>Bacilli</taxon>
        <taxon>Bacillales</taxon>
        <taxon>Paenibacillaceae</taxon>
        <taxon>Paenibacillus</taxon>
    </lineage>
</organism>
<dbReference type="EMBL" id="AHKH01000168">
    <property type="protein sequence ID" value="EHQ59259.1"/>
    <property type="molecule type" value="Genomic_DNA"/>
</dbReference>
<name>H3SNU9_9BACL</name>
<dbReference type="AlphaFoldDB" id="H3SNU9"/>